<dbReference type="Pfam" id="PF20152">
    <property type="entry name" value="DUF6534"/>
    <property type="match status" value="1"/>
</dbReference>
<keyword evidence="1" id="KW-0812">Transmembrane</keyword>
<feature type="transmembrane region" description="Helical" evidence="1">
    <location>
        <begin position="132"/>
        <end position="154"/>
    </location>
</feature>
<keyword evidence="1" id="KW-1133">Transmembrane helix</keyword>
<dbReference type="OrthoDB" id="2803252at2759"/>
<feature type="domain" description="DUF6534" evidence="2">
    <location>
        <begin position="207"/>
        <end position="299"/>
    </location>
</feature>
<sequence>MTPTVSINATFGMWMVSFFLDTMLYGCSLLQIWLYFYWYPLDHWMLKTMVVVLTISETLQIVFLFVSTYNMFITHFGNLDNLLVVNWMDTVRSMRSAILIIPQLTGSSAGPANLSLPFCNDSTTVSVDKPPLTWPITVVTYLCGLQLFCALHLLNRKKKAVPILIVSLSLIAMGAGIAQDVVSTILNNFSKLGSTTRTDVLQGAASLSCDIVITLSLLFTLNDRKTEAKKWSTKHPASILLNTLMVIAINRGVATAIFSAVNIILFLSMPNTFWFFLGLIPSSKLYMNSAMGTLNSRQYLRSKSDAQNWRILSLQCQNPVISDARGGDMHLSPMENPIRIHMHTETHISEPHAEETAKTDTTV</sequence>
<evidence type="ECO:0000259" key="2">
    <source>
        <dbReference type="Pfam" id="PF20152"/>
    </source>
</evidence>
<feature type="transmembrane region" description="Helical" evidence="1">
    <location>
        <begin position="161"/>
        <end position="180"/>
    </location>
</feature>
<evidence type="ECO:0000256" key="1">
    <source>
        <dbReference type="SAM" id="Phobius"/>
    </source>
</evidence>
<dbReference type="PANTHER" id="PTHR40465">
    <property type="entry name" value="CHROMOSOME 1, WHOLE GENOME SHOTGUN SEQUENCE"/>
    <property type="match status" value="1"/>
</dbReference>
<evidence type="ECO:0000313" key="4">
    <source>
        <dbReference type="Proteomes" id="UP000284706"/>
    </source>
</evidence>
<dbReference type="EMBL" id="NHYE01005424">
    <property type="protein sequence ID" value="PPQ73077.1"/>
    <property type="molecule type" value="Genomic_DNA"/>
</dbReference>
<feature type="transmembrane region" description="Helical" evidence="1">
    <location>
        <begin position="12"/>
        <end position="38"/>
    </location>
</feature>
<dbReference type="InParanoid" id="A0A409W3H9"/>
<proteinExistence type="predicted"/>
<dbReference type="PANTHER" id="PTHR40465:SF1">
    <property type="entry name" value="DUF6534 DOMAIN-CONTAINING PROTEIN"/>
    <property type="match status" value="1"/>
</dbReference>
<accession>A0A409W3H9</accession>
<feature type="transmembrane region" description="Helical" evidence="1">
    <location>
        <begin position="50"/>
        <end position="72"/>
    </location>
</feature>
<comment type="caution">
    <text evidence="3">The sequence shown here is derived from an EMBL/GenBank/DDBJ whole genome shotgun (WGS) entry which is preliminary data.</text>
</comment>
<dbReference type="AlphaFoldDB" id="A0A409W3H9"/>
<reference evidence="3 4" key="1">
    <citation type="journal article" date="2018" name="Evol. Lett.">
        <title>Horizontal gene cluster transfer increased hallucinogenic mushroom diversity.</title>
        <authorList>
            <person name="Reynolds H.T."/>
            <person name="Vijayakumar V."/>
            <person name="Gluck-Thaler E."/>
            <person name="Korotkin H.B."/>
            <person name="Matheny P.B."/>
            <person name="Slot J.C."/>
        </authorList>
    </citation>
    <scope>NUCLEOTIDE SEQUENCE [LARGE SCALE GENOMIC DNA]</scope>
    <source>
        <strain evidence="3 4">SRW20</strain>
    </source>
</reference>
<organism evidence="3 4">
    <name type="scientific">Gymnopilus dilepis</name>
    <dbReference type="NCBI Taxonomy" id="231916"/>
    <lineage>
        <taxon>Eukaryota</taxon>
        <taxon>Fungi</taxon>
        <taxon>Dikarya</taxon>
        <taxon>Basidiomycota</taxon>
        <taxon>Agaricomycotina</taxon>
        <taxon>Agaricomycetes</taxon>
        <taxon>Agaricomycetidae</taxon>
        <taxon>Agaricales</taxon>
        <taxon>Agaricineae</taxon>
        <taxon>Hymenogastraceae</taxon>
        <taxon>Gymnopilus</taxon>
    </lineage>
</organism>
<keyword evidence="1" id="KW-0472">Membrane</keyword>
<protein>
    <recommendedName>
        <fullName evidence="2">DUF6534 domain-containing protein</fullName>
    </recommendedName>
</protein>
<feature type="transmembrane region" description="Helical" evidence="1">
    <location>
        <begin position="239"/>
        <end position="267"/>
    </location>
</feature>
<feature type="transmembrane region" description="Helical" evidence="1">
    <location>
        <begin position="200"/>
        <end position="219"/>
    </location>
</feature>
<name>A0A409W3H9_9AGAR</name>
<dbReference type="InterPro" id="IPR045339">
    <property type="entry name" value="DUF6534"/>
</dbReference>
<dbReference type="Proteomes" id="UP000284706">
    <property type="component" value="Unassembled WGS sequence"/>
</dbReference>
<keyword evidence="4" id="KW-1185">Reference proteome</keyword>
<evidence type="ECO:0000313" key="3">
    <source>
        <dbReference type="EMBL" id="PPQ73077.1"/>
    </source>
</evidence>
<gene>
    <name evidence="3" type="ORF">CVT26_014643</name>
</gene>